<evidence type="ECO:0000256" key="1">
    <source>
        <dbReference type="SAM" id="MobiDB-lite"/>
    </source>
</evidence>
<dbReference type="RefSeq" id="WP_098469872.1">
    <property type="nucleotide sequence ID" value="NZ_PDJD01000001.1"/>
</dbReference>
<accession>A0A2A9D2N5</accession>
<feature type="region of interest" description="Disordered" evidence="1">
    <location>
        <begin position="121"/>
        <end position="142"/>
    </location>
</feature>
<dbReference type="OrthoDB" id="7264945at2"/>
<dbReference type="AlphaFoldDB" id="A0A2A9D2N5"/>
<protein>
    <submittedName>
        <fullName evidence="2">Uncharacterized protein</fullName>
    </submittedName>
</protein>
<reference evidence="2 3" key="1">
    <citation type="submission" date="2017-10" db="EMBL/GenBank/DDBJ databases">
        <title>Sequencing the genomes of 1000 actinobacteria strains.</title>
        <authorList>
            <person name="Klenk H.-P."/>
        </authorList>
    </citation>
    <scope>NUCLEOTIDE SEQUENCE [LARGE SCALE GENOMIC DNA]</scope>
    <source>
        <strain evidence="2 3">DSM 21801</strain>
    </source>
</reference>
<comment type="caution">
    <text evidence="2">The sequence shown here is derived from an EMBL/GenBank/DDBJ whole genome shotgun (WGS) entry which is preliminary data.</text>
</comment>
<dbReference type="Proteomes" id="UP000224915">
    <property type="component" value="Unassembled WGS sequence"/>
</dbReference>
<dbReference type="EMBL" id="PDJD01000001">
    <property type="protein sequence ID" value="PFG20968.1"/>
    <property type="molecule type" value="Genomic_DNA"/>
</dbReference>
<name>A0A2A9D2N5_9MICO</name>
<keyword evidence="3" id="KW-1185">Reference proteome</keyword>
<evidence type="ECO:0000313" key="3">
    <source>
        <dbReference type="Proteomes" id="UP000224915"/>
    </source>
</evidence>
<sequence length="230" mass="24457">MTSHLHPPLDGRRHLLRRDRATFLEAVTVLAGERWSDSPSGTDPVIAALARSVNALVSNPARERLTPLVPLAVGLRSDEPHWNAWLSLRVIGEVLPTAPEVRQRSLAVGVLAAARTLRGSEHDGAAHRGPVVDSQGLTPGARAAAEQVPAALRWAREFISSNADGHASGSEPYGTDAASRVMENAAHAIVESTAHDPDGELIRLLAGTLVAARAWAGLPEDAADLLDYTW</sequence>
<gene>
    <name evidence="2" type="ORF">ATL40_2587</name>
</gene>
<organism evidence="2 3">
    <name type="scientific">Serinibacter salmoneus</name>
    <dbReference type="NCBI Taxonomy" id="556530"/>
    <lineage>
        <taxon>Bacteria</taxon>
        <taxon>Bacillati</taxon>
        <taxon>Actinomycetota</taxon>
        <taxon>Actinomycetes</taxon>
        <taxon>Micrococcales</taxon>
        <taxon>Beutenbergiaceae</taxon>
        <taxon>Serinibacter</taxon>
    </lineage>
</organism>
<evidence type="ECO:0000313" key="2">
    <source>
        <dbReference type="EMBL" id="PFG20968.1"/>
    </source>
</evidence>
<proteinExistence type="predicted"/>